<organism evidence="1 2">
    <name type="scientific">Prevotella brunnea</name>
    <dbReference type="NCBI Taxonomy" id="2508867"/>
    <lineage>
        <taxon>Bacteria</taxon>
        <taxon>Pseudomonadati</taxon>
        <taxon>Bacteroidota</taxon>
        <taxon>Bacteroidia</taxon>
        <taxon>Bacteroidales</taxon>
        <taxon>Prevotellaceae</taxon>
        <taxon>Prevotella</taxon>
    </lineage>
</organism>
<dbReference type="OrthoDB" id="1122333at2"/>
<evidence type="ECO:0000313" key="2">
    <source>
        <dbReference type="Proteomes" id="UP000321612"/>
    </source>
</evidence>
<dbReference type="InterPro" id="IPR016024">
    <property type="entry name" value="ARM-type_fold"/>
</dbReference>
<proteinExistence type="predicted"/>
<dbReference type="PANTHER" id="PTHR41291:SF1">
    <property type="entry name" value="DNA ALKYLATION REPAIR PROTEIN"/>
    <property type="match status" value="1"/>
</dbReference>
<sequence length="204" mass="23345">MNEEKSETLKEIKRSFRLFMDGATSSSMRKKGLNYKINWGIPLPSLRKISKGYGKNFDLAIELWKEPIRECKIMATYIMPAERMSRELVDVWMEAVDNQELAELIAFNLLKNLSFAPSLAYEYIASEKKMLQICGYQLLAALFADGKEPNERGINEFLDQVQTALKSGEMGIKHSAYNCVCRFCELGDIYEQVAIKALSEFDLL</sequence>
<dbReference type="EMBL" id="SDIK01000052">
    <property type="protein sequence ID" value="TXJ61867.1"/>
    <property type="molecule type" value="Genomic_DNA"/>
</dbReference>
<dbReference type="Pfam" id="PF08713">
    <property type="entry name" value="DNA_alkylation"/>
    <property type="match status" value="1"/>
</dbReference>
<dbReference type="Proteomes" id="UP000321612">
    <property type="component" value="Unassembled WGS sequence"/>
</dbReference>
<dbReference type="SUPFAM" id="SSF48371">
    <property type="entry name" value="ARM repeat"/>
    <property type="match status" value="1"/>
</dbReference>
<dbReference type="Gene3D" id="1.25.10.90">
    <property type="match status" value="1"/>
</dbReference>
<evidence type="ECO:0000313" key="1">
    <source>
        <dbReference type="EMBL" id="TXJ61867.1"/>
    </source>
</evidence>
<dbReference type="PANTHER" id="PTHR41291">
    <property type="entry name" value="DNA ALKYLATION REPAIR PROTEIN"/>
    <property type="match status" value="1"/>
</dbReference>
<accession>A0A5C8GIW4</accession>
<reference evidence="2" key="1">
    <citation type="submission" date="2019-05" db="EMBL/GenBank/DDBJ databases">
        <title>Prevotella brunnea sp. nov., isolated from a wound of a patient.</title>
        <authorList>
            <person name="Buhl M."/>
        </authorList>
    </citation>
    <scope>NUCLEOTIDE SEQUENCE [LARGE SCALE GENOMIC DNA]</scope>
    <source>
        <strain evidence="2">A2672</strain>
    </source>
</reference>
<dbReference type="RefSeq" id="WP_130828715.1">
    <property type="nucleotide sequence ID" value="NZ_SDIK01000052.1"/>
</dbReference>
<comment type="caution">
    <text evidence="1">The sequence shown here is derived from an EMBL/GenBank/DDBJ whole genome shotgun (WGS) entry which is preliminary data.</text>
</comment>
<keyword evidence="2" id="KW-1185">Reference proteome</keyword>
<gene>
    <name evidence="1" type="ORF">ETF27_06750</name>
</gene>
<dbReference type="AlphaFoldDB" id="A0A5C8GIW4"/>
<protein>
    <submittedName>
        <fullName evidence="1">DNA alkylation repair protein</fullName>
    </submittedName>
</protein>
<name>A0A5C8GIW4_9BACT</name>
<dbReference type="InterPro" id="IPR014825">
    <property type="entry name" value="DNA_alkylation"/>
</dbReference>